<dbReference type="Gene3D" id="2.40.100.10">
    <property type="entry name" value="Cyclophilin-like"/>
    <property type="match status" value="1"/>
</dbReference>
<feature type="domain" description="PPIase cyclophilin-type" evidence="9">
    <location>
        <begin position="410"/>
        <end position="567"/>
    </location>
</feature>
<feature type="compositionally biased region" description="Low complexity" evidence="7">
    <location>
        <begin position="347"/>
        <end position="363"/>
    </location>
</feature>
<dbReference type="SUPFAM" id="SSF53067">
    <property type="entry name" value="Actin-like ATPase domain"/>
    <property type="match status" value="2"/>
</dbReference>
<organism evidence="10 11">
    <name type="scientific">Cryptosporangium minutisporangium</name>
    <dbReference type="NCBI Taxonomy" id="113569"/>
    <lineage>
        <taxon>Bacteria</taxon>
        <taxon>Bacillati</taxon>
        <taxon>Actinomycetota</taxon>
        <taxon>Actinomycetes</taxon>
        <taxon>Cryptosporangiales</taxon>
        <taxon>Cryptosporangiaceae</taxon>
        <taxon>Cryptosporangium</taxon>
    </lineage>
</organism>
<proteinExistence type="inferred from homology"/>
<keyword evidence="8" id="KW-0472">Membrane</keyword>
<evidence type="ECO:0000256" key="1">
    <source>
        <dbReference type="ARBA" id="ARBA00002388"/>
    </source>
</evidence>
<dbReference type="Pfam" id="PF00012">
    <property type="entry name" value="HSP70"/>
    <property type="match status" value="1"/>
</dbReference>
<dbReference type="PROSITE" id="PS50072">
    <property type="entry name" value="CSA_PPIASE_2"/>
    <property type="match status" value="1"/>
</dbReference>
<sequence>MLGIDFGTVNTVAALRHADGRTEMLVFNGSPLLPSAVHFGPAGQFLTGRDAQHAAQVRPEGCEPHPKRRIDDGTVVLGGRELPVTHLVAAVLARVMDEARRIAGEEPGHVVLTYPATWHQPRQEVLEQAAVLAGVPVPVLVPAPVAAAASFLTLTRIPLDDGRGVVVYDVGSGTLDATVVRRTAGRLAVAAAEHVADPDGPDIDPTVSATDTAVRAAGLPPAGIAGIFLVGDVRRMPLAAPLLHQRFGIAPTVAANPEFVVAQGAVAVDLLSPTAPGPENPAGTPVPGQVPHAYPAKPSGLGAPGFRPPSSRRTTAAWTAAVLAATTVVVVLVSVLIVQFAGDDGGTADAAGTPSATEATTTARSRVPASGPTNCTYLAADDSNGRVKEVGRPPATDVPTTGTRTATMVTSLGTIEFTIDRTAAPCTANSFAYLAGKRFYDRTSCHRLVTQTIYVLQCGDPFGDSTGGPSYRYGTENLPTDRESRYPAGTVAMATTTEPNSVGSQFFIVYQGFDDALLDPLYTVVGTVTKGLDLILEAAEAGVVEPGAFGPGDGKPKRPVDVTSLRVA</sequence>
<evidence type="ECO:0000256" key="6">
    <source>
        <dbReference type="ARBA" id="ARBA00023186"/>
    </source>
</evidence>
<keyword evidence="8" id="KW-0812">Transmembrane</keyword>
<keyword evidence="11" id="KW-1185">Reference proteome</keyword>
<dbReference type="InterPro" id="IPR002130">
    <property type="entry name" value="Cyclophilin-type_PPIase_dom"/>
</dbReference>
<dbReference type="PANTHER" id="PTHR45625:SF3">
    <property type="entry name" value="PEPTIDYL-PROLYL CIS-TRANS ISOMERASE B-RELATED"/>
    <property type="match status" value="1"/>
</dbReference>
<evidence type="ECO:0000256" key="4">
    <source>
        <dbReference type="ARBA" id="ARBA00022840"/>
    </source>
</evidence>
<dbReference type="PANTHER" id="PTHR45625">
    <property type="entry name" value="PEPTIDYL-PROLYL CIS-TRANS ISOMERASE-RELATED"/>
    <property type="match status" value="1"/>
</dbReference>
<keyword evidence="8" id="KW-1133">Transmembrane helix</keyword>
<dbReference type="Gene3D" id="3.30.420.40">
    <property type="match status" value="3"/>
</dbReference>
<dbReference type="SUPFAM" id="SSF50891">
    <property type="entry name" value="Cyclophilin-like"/>
    <property type="match status" value="1"/>
</dbReference>
<gene>
    <name evidence="10" type="ORF">GCM10020369_67160</name>
</gene>
<dbReference type="InterPro" id="IPR044666">
    <property type="entry name" value="Cyclophilin_A-like"/>
</dbReference>
<keyword evidence="5" id="KW-0346">Stress response</keyword>
<name>A0ABP6T7F3_9ACTN</name>
<dbReference type="InterPro" id="IPR029000">
    <property type="entry name" value="Cyclophilin-like_dom_sf"/>
</dbReference>
<dbReference type="PROSITE" id="PS00329">
    <property type="entry name" value="HSP70_2"/>
    <property type="match status" value="1"/>
</dbReference>
<feature type="transmembrane region" description="Helical" evidence="8">
    <location>
        <begin position="316"/>
        <end position="338"/>
    </location>
</feature>
<comment type="similarity">
    <text evidence="2">Belongs to the heat shock protein 70 family.</text>
</comment>
<evidence type="ECO:0000313" key="10">
    <source>
        <dbReference type="EMBL" id="GAA3395143.1"/>
    </source>
</evidence>
<dbReference type="InterPro" id="IPR018181">
    <property type="entry name" value="Heat_shock_70_CS"/>
</dbReference>
<keyword evidence="6" id="KW-0143">Chaperone</keyword>
<dbReference type="EMBL" id="BAAAYN010000047">
    <property type="protein sequence ID" value="GAA3395143.1"/>
    <property type="molecule type" value="Genomic_DNA"/>
</dbReference>
<reference evidence="11" key="1">
    <citation type="journal article" date="2019" name="Int. J. Syst. Evol. Microbiol.">
        <title>The Global Catalogue of Microorganisms (GCM) 10K type strain sequencing project: providing services to taxonomists for standard genome sequencing and annotation.</title>
        <authorList>
            <consortium name="The Broad Institute Genomics Platform"/>
            <consortium name="The Broad Institute Genome Sequencing Center for Infectious Disease"/>
            <person name="Wu L."/>
            <person name="Ma J."/>
        </authorList>
    </citation>
    <scope>NUCLEOTIDE SEQUENCE [LARGE SCALE GENOMIC DNA]</scope>
    <source>
        <strain evidence="11">JCM 9458</strain>
    </source>
</reference>
<protein>
    <recommendedName>
        <fullName evidence="9">PPIase cyclophilin-type domain-containing protein</fullName>
    </recommendedName>
</protein>
<keyword evidence="4" id="KW-0067">ATP-binding</keyword>
<evidence type="ECO:0000256" key="5">
    <source>
        <dbReference type="ARBA" id="ARBA00023016"/>
    </source>
</evidence>
<evidence type="ECO:0000256" key="8">
    <source>
        <dbReference type="SAM" id="Phobius"/>
    </source>
</evidence>
<accession>A0ABP6T7F3</accession>
<comment type="caution">
    <text evidence="10">The sequence shown here is derived from an EMBL/GenBank/DDBJ whole genome shotgun (WGS) entry which is preliminary data.</text>
</comment>
<dbReference type="InterPro" id="IPR013126">
    <property type="entry name" value="Hsp_70_fam"/>
</dbReference>
<evidence type="ECO:0000313" key="11">
    <source>
        <dbReference type="Proteomes" id="UP001501676"/>
    </source>
</evidence>
<dbReference type="InterPro" id="IPR043129">
    <property type="entry name" value="ATPase_NBD"/>
</dbReference>
<comment type="function">
    <text evidence="1">PPIases accelerate the folding of proteins. It catalyzes the cis-trans isomerization of proline imidic peptide bonds in oligopeptides.</text>
</comment>
<evidence type="ECO:0000256" key="2">
    <source>
        <dbReference type="ARBA" id="ARBA00007381"/>
    </source>
</evidence>
<feature type="region of interest" description="Disordered" evidence="7">
    <location>
        <begin position="347"/>
        <end position="372"/>
    </location>
</feature>
<evidence type="ECO:0000256" key="7">
    <source>
        <dbReference type="SAM" id="MobiDB-lite"/>
    </source>
</evidence>
<evidence type="ECO:0000256" key="3">
    <source>
        <dbReference type="ARBA" id="ARBA00022741"/>
    </source>
</evidence>
<dbReference type="Pfam" id="PF00160">
    <property type="entry name" value="Pro_isomerase"/>
    <property type="match status" value="1"/>
</dbReference>
<evidence type="ECO:0000259" key="9">
    <source>
        <dbReference type="PROSITE" id="PS50072"/>
    </source>
</evidence>
<feature type="region of interest" description="Disordered" evidence="7">
    <location>
        <begin position="546"/>
        <end position="568"/>
    </location>
</feature>
<dbReference type="Proteomes" id="UP001501676">
    <property type="component" value="Unassembled WGS sequence"/>
</dbReference>
<dbReference type="CDD" id="cd00317">
    <property type="entry name" value="cyclophilin"/>
    <property type="match status" value="1"/>
</dbReference>
<keyword evidence="3" id="KW-0547">Nucleotide-binding</keyword>